<dbReference type="Proteomes" id="UP001305815">
    <property type="component" value="Chromosome"/>
</dbReference>
<gene>
    <name evidence="2" type="ORF">Lac1_19660</name>
</gene>
<name>A0ABM8I474_9FIRM</name>
<dbReference type="EMBL" id="AP027742">
    <property type="protein sequence ID" value="BDZ77783.1"/>
    <property type="molecule type" value="Genomic_DNA"/>
</dbReference>
<proteinExistence type="predicted"/>
<reference evidence="3" key="1">
    <citation type="journal article" date="2023" name="Int. J. Syst. Evol. Microbiol.">
        <title>Claveliimonas bilis gen. nov., sp. nov., deoxycholic acid-producing bacteria isolated from human faeces, and reclassification of Sellimonas monacensis Zenner et al. 2021 as Claveliimonas monacensis comb. nov.</title>
        <authorList>
            <person name="Hisatomi A."/>
            <person name="Kastawa N.W.E.P.G."/>
            <person name="Song I."/>
            <person name="Ohkuma M."/>
            <person name="Fukiya S."/>
            <person name="Sakamoto M."/>
        </authorList>
    </citation>
    <scope>NUCLEOTIDE SEQUENCE [LARGE SCALE GENOMIC DNA]</scope>
    <source>
        <strain evidence="3">12BBH14</strain>
    </source>
</reference>
<protein>
    <recommendedName>
        <fullName evidence="1">DUF5655 domain-containing protein</fullName>
    </recommendedName>
</protein>
<evidence type="ECO:0000313" key="2">
    <source>
        <dbReference type="EMBL" id="BDZ77783.1"/>
    </source>
</evidence>
<dbReference type="InterPro" id="IPR043714">
    <property type="entry name" value="DUF5655"/>
</dbReference>
<evidence type="ECO:0000259" key="1">
    <source>
        <dbReference type="Pfam" id="PF18899"/>
    </source>
</evidence>
<evidence type="ECO:0000313" key="3">
    <source>
        <dbReference type="Proteomes" id="UP001305815"/>
    </source>
</evidence>
<sequence>MTPVFSLPVQIRKGERLCRILFYSFLTGRWTHHVLISDPSQIDKELMGWIEEASLFSDGKR</sequence>
<organism evidence="2 3">
    <name type="scientific">Claveliimonas bilis</name>
    <dbReference type="NCBI Taxonomy" id="3028070"/>
    <lineage>
        <taxon>Bacteria</taxon>
        <taxon>Bacillati</taxon>
        <taxon>Bacillota</taxon>
        <taxon>Clostridia</taxon>
        <taxon>Lachnospirales</taxon>
        <taxon>Lachnospiraceae</taxon>
        <taxon>Claveliimonas</taxon>
    </lineage>
</organism>
<dbReference type="Pfam" id="PF18899">
    <property type="entry name" value="DUF5655"/>
    <property type="match status" value="1"/>
</dbReference>
<accession>A0ABM8I474</accession>
<feature type="domain" description="DUF5655" evidence="1">
    <location>
        <begin position="28"/>
        <end position="56"/>
    </location>
</feature>
<keyword evidence="3" id="KW-1185">Reference proteome</keyword>